<dbReference type="PANTHER" id="PTHR20953">
    <property type="entry name" value="KINASE-RELATED"/>
    <property type="match status" value="1"/>
</dbReference>
<evidence type="ECO:0000256" key="2">
    <source>
        <dbReference type="ARBA" id="ARBA00022840"/>
    </source>
</evidence>
<protein>
    <submittedName>
        <fullName evidence="5">Stage III sporulation protein AA</fullName>
    </submittedName>
</protein>
<feature type="compositionally biased region" description="Basic and acidic residues" evidence="3">
    <location>
        <begin position="322"/>
        <end position="331"/>
    </location>
</feature>
<keyword evidence="2" id="KW-0067">ATP-binding</keyword>
<dbReference type="Gene3D" id="3.40.50.300">
    <property type="entry name" value="P-loop containing nucleotide triphosphate hydrolases"/>
    <property type="match status" value="1"/>
</dbReference>
<comment type="caution">
    <text evidence="5">The sequence shown here is derived from an EMBL/GenBank/DDBJ whole genome shotgun (WGS) entry which is preliminary data.</text>
</comment>
<dbReference type="SMART" id="SM00382">
    <property type="entry name" value="AAA"/>
    <property type="match status" value="1"/>
</dbReference>
<keyword evidence="6" id="KW-1185">Reference proteome</keyword>
<dbReference type="SUPFAM" id="SSF52540">
    <property type="entry name" value="P-loop containing nucleoside triphosphate hydrolases"/>
    <property type="match status" value="1"/>
</dbReference>
<feature type="region of interest" description="Disordered" evidence="3">
    <location>
        <begin position="309"/>
        <end position="331"/>
    </location>
</feature>
<accession>A0ABR7NRM7</accession>
<evidence type="ECO:0000259" key="4">
    <source>
        <dbReference type="SMART" id="SM00382"/>
    </source>
</evidence>
<evidence type="ECO:0000313" key="6">
    <source>
        <dbReference type="Proteomes" id="UP000647491"/>
    </source>
</evidence>
<evidence type="ECO:0000256" key="1">
    <source>
        <dbReference type="ARBA" id="ARBA00022741"/>
    </source>
</evidence>
<sequence length="331" mass="35675">MTAEELKQIFGRAVPDRGKLQEIRLRAGKPVLVFMDGREYMVGREGLLEPDADLSPVLADPALIREILGIFSRHSLYAFEDEIRQGFLTIEGGHRVGIAGKAVTEGSGLRTIRDISSLNIRLAHEKPGCGDPVLPWLYENGRLQNTLILSPPGAGKTTLLRDVVRQVSNGNRYGPGLQTAVVDERSELGACFKGVPQCDLGMRTDVMDGCPKALGMVMMIRSMAPGAVAVDEIGDREDLEALRYVMKCGCRILATVHGSSPEDLKKKPVLAEMVREGMFSRYVALSRRLGPGTVEAVCDGELRLLAGKGCQNEESGAGSPETEGKAEASGA</sequence>
<dbReference type="InterPro" id="IPR045735">
    <property type="entry name" value="Spore_III_AA_AAA+_ATPase"/>
</dbReference>
<dbReference type="RefSeq" id="WP_262427271.1">
    <property type="nucleotide sequence ID" value="NZ_JACRTJ010000013.1"/>
</dbReference>
<evidence type="ECO:0000256" key="3">
    <source>
        <dbReference type="SAM" id="MobiDB-lite"/>
    </source>
</evidence>
<dbReference type="InterPro" id="IPR003593">
    <property type="entry name" value="AAA+_ATPase"/>
</dbReference>
<dbReference type="InterPro" id="IPR027417">
    <property type="entry name" value="P-loop_NTPase"/>
</dbReference>
<dbReference type="EMBL" id="JACRTJ010000013">
    <property type="protein sequence ID" value="MBC8598775.1"/>
    <property type="molecule type" value="Genomic_DNA"/>
</dbReference>
<dbReference type="NCBIfam" id="TIGR02858">
    <property type="entry name" value="spore_III_AA"/>
    <property type="match status" value="1"/>
</dbReference>
<evidence type="ECO:0000313" key="5">
    <source>
        <dbReference type="EMBL" id="MBC8598775.1"/>
    </source>
</evidence>
<name>A0ABR7NRM7_9FIRM</name>
<dbReference type="InterPro" id="IPR014217">
    <property type="entry name" value="Spore_III_AA"/>
</dbReference>
<gene>
    <name evidence="5" type="primary">spoIIIAA</name>
    <name evidence="5" type="ORF">H8708_05935</name>
</gene>
<dbReference type="Proteomes" id="UP000647491">
    <property type="component" value="Unassembled WGS sequence"/>
</dbReference>
<keyword evidence="1" id="KW-0547">Nucleotide-binding</keyword>
<dbReference type="Pfam" id="PF19568">
    <property type="entry name" value="Spore_III_AA"/>
    <property type="match status" value="1"/>
</dbReference>
<organism evidence="5 6">
    <name type="scientific">Enterocloster hominis</name>
    <name type="common">ex Liu et al. 2021</name>
    <dbReference type="NCBI Taxonomy" id="2763663"/>
    <lineage>
        <taxon>Bacteria</taxon>
        <taxon>Bacillati</taxon>
        <taxon>Bacillota</taxon>
        <taxon>Clostridia</taxon>
        <taxon>Lachnospirales</taxon>
        <taxon>Lachnospiraceae</taxon>
        <taxon>Enterocloster</taxon>
    </lineage>
</organism>
<reference evidence="5 6" key="1">
    <citation type="submission" date="2020-08" db="EMBL/GenBank/DDBJ databases">
        <title>Genome public.</title>
        <authorList>
            <person name="Liu C."/>
            <person name="Sun Q."/>
        </authorList>
    </citation>
    <scope>NUCLEOTIDE SEQUENCE [LARGE SCALE GENOMIC DNA]</scope>
    <source>
        <strain evidence="5 6">BX10</strain>
    </source>
</reference>
<feature type="domain" description="AAA+ ATPase" evidence="4">
    <location>
        <begin position="142"/>
        <end position="289"/>
    </location>
</feature>
<proteinExistence type="predicted"/>
<dbReference type="PANTHER" id="PTHR20953:SF3">
    <property type="entry name" value="P-LOOP CONTAINING NUCLEOSIDE TRIPHOSPHATE HYDROLASES SUPERFAMILY PROTEIN"/>
    <property type="match status" value="1"/>
</dbReference>